<feature type="domain" description="Spore protein YkvP/CgeB glycosyl transferase-like" evidence="1">
    <location>
        <begin position="189"/>
        <end position="316"/>
    </location>
</feature>
<reference evidence="2" key="1">
    <citation type="submission" date="2019-04" db="EMBL/GenBank/DDBJ databases">
        <authorList>
            <person name="Brambilla D."/>
        </authorList>
    </citation>
    <scope>NUCLEOTIDE SEQUENCE</scope>
    <source>
        <strain evidence="2">BAL1</strain>
    </source>
</reference>
<keyword evidence="2" id="KW-0808">Transferase</keyword>
<name>A0A486XVX4_9GAMM</name>
<dbReference type="InterPro" id="IPR055259">
    <property type="entry name" value="YkvP/CgeB_Glyco_trans-like"/>
</dbReference>
<sequence length="339" mass="38516">MKILGYGIYQDHALGGDVLLAKGLTANGCQVEPYDFKKYAKSLGAKAADALLIEHSAKADLVLIGKGERLCPAVLKQVAAKVPVALWYGDIRPRVPAYLQQLLPYVSYFFMTSAGQTLRQYHQLGVRTASAYMINPFDPDLVLQNSQLKKDLDVVFTGTGYRFAGDERQQIISYLTQRNDVSFFGGADKFTGNKLSWWQKLQKELSRLDRRRKIRGEAYFDVIRRAKIGIGLNAVHNVPRYTSDRLTHYTGFGSFILSHNFTGLRDLFSADEVVAYDNVQQLDELIGYYLHHEQEREHIARQAQQKVVQYYNCTNVSGMLLDIIETGRSDRFAWVDIVR</sequence>
<dbReference type="EMBL" id="CAAJGR010000009">
    <property type="protein sequence ID" value="VHO05899.1"/>
    <property type="molecule type" value="Genomic_DNA"/>
</dbReference>
<evidence type="ECO:0000313" key="2">
    <source>
        <dbReference type="EMBL" id="VHO05899.1"/>
    </source>
</evidence>
<organism evidence="2">
    <name type="scientific">Rheinheimera sp. BAL341</name>
    <dbReference type="NCBI Taxonomy" id="1708203"/>
    <lineage>
        <taxon>Bacteria</taxon>
        <taxon>Pseudomonadati</taxon>
        <taxon>Pseudomonadota</taxon>
        <taxon>Gammaproteobacteria</taxon>
        <taxon>Chromatiales</taxon>
        <taxon>Chromatiaceae</taxon>
        <taxon>Rheinheimera</taxon>
    </lineage>
</organism>
<dbReference type="GO" id="GO:0016740">
    <property type="term" value="F:transferase activity"/>
    <property type="evidence" value="ECO:0007669"/>
    <property type="project" value="UniProtKB-KW"/>
</dbReference>
<gene>
    <name evidence="2" type="ORF">BAL341_2982</name>
</gene>
<protein>
    <submittedName>
        <fullName evidence="2">Probable hexosyltransferase</fullName>
    </submittedName>
</protein>
<dbReference type="Pfam" id="PF13524">
    <property type="entry name" value="Glyco_trans_1_2"/>
    <property type="match status" value="1"/>
</dbReference>
<proteinExistence type="predicted"/>
<accession>A0A486XVX4</accession>
<evidence type="ECO:0000259" key="1">
    <source>
        <dbReference type="Pfam" id="PF13524"/>
    </source>
</evidence>
<dbReference type="AlphaFoldDB" id="A0A486XVX4"/>